<evidence type="ECO:0000313" key="8">
    <source>
        <dbReference type="EMBL" id="RFS26530.1"/>
    </source>
</evidence>
<evidence type="ECO:0000259" key="7">
    <source>
        <dbReference type="Pfam" id="PF14322"/>
    </source>
</evidence>
<dbReference type="InterPro" id="IPR033985">
    <property type="entry name" value="SusD-like_N"/>
</dbReference>
<dbReference type="Pfam" id="PF07980">
    <property type="entry name" value="SusD_RagB"/>
    <property type="match status" value="1"/>
</dbReference>
<dbReference type="InterPro" id="IPR011990">
    <property type="entry name" value="TPR-like_helical_dom_sf"/>
</dbReference>
<keyword evidence="9" id="KW-1185">Reference proteome</keyword>
<comment type="caution">
    <text evidence="8">The sequence shown here is derived from an EMBL/GenBank/DDBJ whole genome shotgun (WGS) entry which is preliminary data.</text>
</comment>
<name>A0A3E1YH39_9BACT</name>
<organism evidence="8 9">
    <name type="scientific">Chitinophaga silvatica</name>
    <dbReference type="NCBI Taxonomy" id="2282649"/>
    <lineage>
        <taxon>Bacteria</taxon>
        <taxon>Pseudomonadati</taxon>
        <taxon>Bacteroidota</taxon>
        <taxon>Chitinophagia</taxon>
        <taxon>Chitinophagales</taxon>
        <taxon>Chitinophagaceae</taxon>
        <taxon>Chitinophaga</taxon>
    </lineage>
</organism>
<dbReference type="CDD" id="cd08977">
    <property type="entry name" value="SusD"/>
    <property type="match status" value="1"/>
</dbReference>
<reference evidence="8 9" key="1">
    <citation type="submission" date="2018-07" db="EMBL/GenBank/DDBJ databases">
        <title>Chitinophaga K2CV101002-2 sp. nov., isolated from a monsoon evergreen broad-leaved forest soil.</title>
        <authorList>
            <person name="Lv Y."/>
        </authorList>
    </citation>
    <scope>NUCLEOTIDE SEQUENCE [LARGE SCALE GENOMIC DNA]</scope>
    <source>
        <strain evidence="8 9">GDMCC 1.1288</strain>
    </source>
</reference>
<evidence type="ECO:0000256" key="4">
    <source>
        <dbReference type="ARBA" id="ARBA00023136"/>
    </source>
</evidence>
<dbReference type="Proteomes" id="UP000260644">
    <property type="component" value="Unassembled WGS sequence"/>
</dbReference>
<dbReference type="OrthoDB" id="993981at2"/>
<proteinExistence type="inferred from homology"/>
<evidence type="ECO:0000256" key="1">
    <source>
        <dbReference type="ARBA" id="ARBA00004442"/>
    </source>
</evidence>
<keyword evidence="3" id="KW-0732">Signal</keyword>
<evidence type="ECO:0000256" key="5">
    <source>
        <dbReference type="ARBA" id="ARBA00023237"/>
    </source>
</evidence>
<comment type="similarity">
    <text evidence="2">Belongs to the SusD family.</text>
</comment>
<dbReference type="Pfam" id="PF14322">
    <property type="entry name" value="SusD-like_3"/>
    <property type="match status" value="1"/>
</dbReference>
<dbReference type="Gene3D" id="1.25.40.390">
    <property type="match status" value="1"/>
</dbReference>
<dbReference type="GO" id="GO:0009279">
    <property type="term" value="C:cell outer membrane"/>
    <property type="evidence" value="ECO:0007669"/>
    <property type="project" value="UniProtKB-SubCell"/>
</dbReference>
<evidence type="ECO:0000256" key="3">
    <source>
        <dbReference type="ARBA" id="ARBA00022729"/>
    </source>
</evidence>
<keyword evidence="4" id="KW-0472">Membrane</keyword>
<dbReference type="AlphaFoldDB" id="A0A3E1YH39"/>
<evidence type="ECO:0000313" key="9">
    <source>
        <dbReference type="Proteomes" id="UP000260644"/>
    </source>
</evidence>
<dbReference type="RefSeq" id="WP_116973721.1">
    <property type="nucleotide sequence ID" value="NZ_QPMM01000001.1"/>
</dbReference>
<dbReference type="PROSITE" id="PS51257">
    <property type="entry name" value="PROKAR_LIPOPROTEIN"/>
    <property type="match status" value="1"/>
</dbReference>
<feature type="domain" description="SusD-like N-terminal" evidence="7">
    <location>
        <begin position="20"/>
        <end position="221"/>
    </location>
</feature>
<protein>
    <submittedName>
        <fullName evidence="8">RagB/SusD family nutrient uptake outer membrane protein</fullName>
    </submittedName>
</protein>
<dbReference type="InterPro" id="IPR012944">
    <property type="entry name" value="SusD_RagB_dom"/>
</dbReference>
<comment type="subcellular location">
    <subcellularLocation>
        <location evidence="1">Cell outer membrane</location>
    </subcellularLocation>
</comment>
<sequence>MKKIIYPLLLVTIMLSSCKKFLEENPSSIMVEGNFYKTEADADAAITATYDILNNQWDIYYRGLYLVAELTTDNAECGVGVANANIFALHDYTFGPVNDRLYTLYPALYKCIANANTALDKIPAIQFNETKKNRLLAEAKFVRALLYFNLVRLFGDVPLVLHQTTSLNNINTPRSPVADVYKQIISDLEFGEQYLDLNNSNANQGRATKASASGLLAKVYLTLKDYTKARDKAKAVLDMSGYGLLDSYFDVFTPENRFNKEVLFSVQNKGNTGSGNGFGMALYIPRNTIPLPGGGMVGGNSADVPTQEFYNSFKPGDLRRDRTFFTSFDAGAGPVTFKPHWYKYFDPKAINTLGEGTLNYHVLRYSDMLLTYGEAINELDGPANALEPINKVRRRAYGKNINTPDPKTDLAGLDQQALRDAILDERRWEFGFEDQRWFDLVRTNNLLKVLQAKGNKMIKEYHILFPIPQRERDINKALTQNLGYQQ</sequence>
<evidence type="ECO:0000259" key="6">
    <source>
        <dbReference type="Pfam" id="PF07980"/>
    </source>
</evidence>
<gene>
    <name evidence="8" type="ORF">DVR12_01715</name>
</gene>
<dbReference type="SUPFAM" id="SSF48452">
    <property type="entry name" value="TPR-like"/>
    <property type="match status" value="1"/>
</dbReference>
<feature type="domain" description="RagB/SusD" evidence="6">
    <location>
        <begin position="338"/>
        <end position="484"/>
    </location>
</feature>
<dbReference type="EMBL" id="QPMM01000001">
    <property type="protein sequence ID" value="RFS26530.1"/>
    <property type="molecule type" value="Genomic_DNA"/>
</dbReference>
<keyword evidence="5" id="KW-0998">Cell outer membrane</keyword>
<evidence type="ECO:0000256" key="2">
    <source>
        <dbReference type="ARBA" id="ARBA00006275"/>
    </source>
</evidence>
<accession>A0A3E1YH39</accession>